<dbReference type="AlphaFoldDB" id="A0A2H5EVL6"/>
<gene>
    <name evidence="2" type="ORF">CX676_03425</name>
</gene>
<dbReference type="Proteomes" id="UP000234530">
    <property type="component" value="Chromosome"/>
</dbReference>
<evidence type="ECO:0000256" key="1">
    <source>
        <dbReference type="SAM" id="SignalP"/>
    </source>
</evidence>
<dbReference type="GO" id="GO:0016787">
    <property type="term" value="F:hydrolase activity"/>
    <property type="evidence" value="ECO:0007669"/>
    <property type="project" value="UniProtKB-KW"/>
</dbReference>
<keyword evidence="2" id="KW-0378">Hydrolase</keyword>
<evidence type="ECO:0000313" key="3">
    <source>
        <dbReference type="Proteomes" id="UP000234530"/>
    </source>
</evidence>
<dbReference type="PANTHER" id="PTHR39189:SF1">
    <property type="entry name" value="UPF0173 METAL-DEPENDENT HYDROLASE YTKL"/>
    <property type="match status" value="1"/>
</dbReference>
<feature type="chain" id="PRO_5014113431" evidence="1">
    <location>
        <begin position="22"/>
        <end position="273"/>
    </location>
</feature>
<feature type="signal peptide" evidence="1">
    <location>
        <begin position="1"/>
        <end position="21"/>
    </location>
</feature>
<proteinExistence type="predicted"/>
<keyword evidence="1" id="KW-0732">Signal</keyword>
<dbReference type="Gene3D" id="3.60.15.10">
    <property type="entry name" value="Ribonuclease Z/Hydroxyacylglutathione hydrolase-like"/>
    <property type="match status" value="1"/>
</dbReference>
<accession>A0A2H5EVL6</accession>
<dbReference type="SUPFAM" id="SSF56281">
    <property type="entry name" value="Metallo-hydrolase/oxidoreductase"/>
    <property type="match status" value="1"/>
</dbReference>
<dbReference type="EMBL" id="CP025430">
    <property type="protein sequence ID" value="AUH63323.1"/>
    <property type="molecule type" value="Genomic_DNA"/>
</dbReference>
<protein>
    <submittedName>
        <fullName evidence="2">Zn-dependent hydrolase</fullName>
    </submittedName>
</protein>
<dbReference type="KEGG" id="pzh:CX676_03425"/>
<reference evidence="2 3" key="1">
    <citation type="journal article" date="2013" name="Antonie Van Leeuwenhoek">
        <title>Paracoccus zhejiangensis sp. nov., isolated from activated sludge in wastewater-treatment system.</title>
        <authorList>
            <person name="Wu Z.G."/>
            <person name="Zhang D.F."/>
            <person name="Liu Y.L."/>
            <person name="Wang F."/>
            <person name="Jiang X."/>
            <person name="Li C."/>
            <person name="Li S.P."/>
            <person name="Hong Q."/>
            <person name="Li W.J."/>
        </authorList>
    </citation>
    <scope>NUCLEOTIDE SEQUENCE [LARGE SCALE GENOMIC DNA]</scope>
    <source>
        <strain evidence="2 3">J6</strain>
    </source>
</reference>
<name>A0A2H5EVL6_9RHOB</name>
<keyword evidence="3" id="KW-1185">Reference proteome</keyword>
<dbReference type="PANTHER" id="PTHR39189">
    <property type="entry name" value="UPF0173 METAL-DEPENDENT HYDROLASE YTKL"/>
    <property type="match status" value="1"/>
</dbReference>
<dbReference type="Pfam" id="PF13483">
    <property type="entry name" value="Lactamase_B_3"/>
    <property type="match status" value="1"/>
</dbReference>
<dbReference type="RefSeq" id="WP_101751365.1">
    <property type="nucleotide sequence ID" value="NZ_CP025430.1"/>
</dbReference>
<sequence length="273" mass="29993">MPQTSAVIAFLAYLLALPAAAQDRRYSHCIAIAEAAPGIEFLQQASWTDPVPERSLRISYVDHSMFLIQSEGGVDIVTDYNGYLGPTTFRPDAVTMNRAHSSHWSENLDGIEHVFRGWSEQFGIGADHHAELGDVLIRNVTTDIRSFGAVEENGNSIFVFELANLCVAHLGHLHQEPSDAQYAALGRVDVLMVPVDGSMTMAQSVMMRVVERLHSSLVIPMHWFNDGRLEAFLAGMSGEFRVERPGISEVTVSLGTLPPQPTILVLEPQGLVE</sequence>
<dbReference type="OrthoDB" id="7343000at2"/>
<organism evidence="2 3">
    <name type="scientific">Paracoccus zhejiangensis</name>
    <dbReference type="NCBI Taxonomy" id="1077935"/>
    <lineage>
        <taxon>Bacteria</taxon>
        <taxon>Pseudomonadati</taxon>
        <taxon>Pseudomonadota</taxon>
        <taxon>Alphaproteobacteria</taxon>
        <taxon>Rhodobacterales</taxon>
        <taxon>Paracoccaceae</taxon>
        <taxon>Paracoccus</taxon>
    </lineage>
</organism>
<evidence type="ECO:0000313" key="2">
    <source>
        <dbReference type="EMBL" id="AUH63323.1"/>
    </source>
</evidence>
<dbReference type="InterPro" id="IPR036866">
    <property type="entry name" value="RibonucZ/Hydroxyglut_hydro"/>
</dbReference>